<dbReference type="OrthoDB" id="27934at2759"/>
<comment type="caution">
    <text evidence="6">The sequence shown here is derived from an EMBL/GenBank/DDBJ whole genome shotgun (WGS) entry which is preliminary data.</text>
</comment>
<evidence type="ECO:0000256" key="5">
    <source>
        <dbReference type="SAM" id="SignalP"/>
    </source>
</evidence>
<dbReference type="InterPro" id="IPR011990">
    <property type="entry name" value="TPR-like_helical_dom_sf"/>
</dbReference>
<dbReference type="EMBL" id="SWFT01000137">
    <property type="protein sequence ID" value="KAA8898744.1"/>
    <property type="molecule type" value="Genomic_DNA"/>
</dbReference>
<keyword evidence="4" id="KW-0472">Membrane</keyword>
<dbReference type="SMART" id="SM00671">
    <property type="entry name" value="SEL1"/>
    <property type="match status" value="5"/>
</dbReference>
<keyword evidence="4" id="KW-0812">Transmembrane</keyword>
<dbReference type="InterPro" id="IPR050767">
    <property type="entry name" value="Sel1_AlgK"/>
</dbReference>
<feature type="region of interest" description="Disordered" evidence="3">
    <location>
        <begin position="691"/>
        <end position="715"/>
    </location>
</feature>
<dbReference type="PANTHER" id="PTHR11102:SF160">
    <property type="entry name" value="ERAD-ASSOCIATED E3 UBIQUITIN-PROTEIN LIGASE COMPONENT HRD3"/>
    <property type="match status" value="1"/>
</dbReference>
<keyword evidence="7" id="KW-1185">Reference proteome</keyword>
<feature type="signal peptide" evidence="5">
    <location>
        <begin position="1"/>
        <end position="15"/>
    </location>
</feature>
<dbReference type="Pfam" id="PF08238">
    <property type="entry name" value="Sel1"/>
    <property type="match status" value="4"/>
</dbReference>
<keyword evidence="4" id="KW-1133">Transmembrane helix</keyword>
<dbReference type="GeneID" id="54783239"/>
<feature type="transmembrane region" description="Helical" evidence="4">
    <location>
        <begin position="725"/>
        <end position="744"/>
    </location>
</feature>
<dbReference type="PROSITE" id="PS50005">
    <property type="entry name" value="TPR"/>
    <property type="match status" value="1"/>
</dbReference>
<keyword evidence="2" id="KW-0802">TPR repeat</keyword>
<sequence length="798" mass="91763">MVALSTLVWAALAAASKLHEAVDTLSELPQVPGAPIVSNVFHSIAIPVWNSTSYHPGPVRDYERSKVARTVEIDVIPVLDTTNTPESWRMLGDIYMFGNYSITPNVTKAEQLYRRIANDESSTDTNRGHAYFMLGFIYGSDLFPEFPADKARSHLYYQQAVDLDNVDALLVMANQLKKSKKTCQQALMYYNKLAEYGMDWLEKNPRPVTVDGEVSYNIRIPDFNGGIYGDDISETSISVYSPRENHMIYRNQISEYNLELEDHAYFYYYYEAADYLSGDYLVAKNVTKAREVLQQCVNQGEDEYAPEYNIHSQTDRYYLGMCQAKLSALMMTDENPDMVKVNEYLNRAAKLAPKSRMVYNLLGQMLVKQGEYGDAVRAYKRAIDRGSIEAMTRLAELMSKTAPNGDPAKAKDAERLYQLMNWSAFNGSTKGLYHYLDYVQSGFAAQVDPALMVPRCQSLTYYYSVLVDRMSSFFYPSLRPAFEHYIRGNFQQALILYAIAAEQGSSPAQVSVAHLLYQRPTMAQRRWDNVPQYDCHRVSLALEYLKRASLADSDTMVLLGDIYHDGVPGCIEPDMSKAYHYYHKSSYHHRSQQGSFKLGRMYEYAEAPGCNGTADYYMANRLYEQSRDSMDLEDELDEAYNRPYHRRNRIPISWALLRLRFKLFFSIGDRRREPRSRAGWLDRIKRLGRRRHSQPASTNDNLDASAPTTASNIDHQSHPYDSGDYIVIFITLAFFFAVFIQNMIRQVRRARNPGINVDNVPVENIDENDENQNRDGWDFNGPGIRFRRQNFEFQFFAI</sequence>
<feature type="repeat" description="TPR" evidence="2">
    <location>
        <begin position="356"/>
        <end position="389"/>
    </location>
</feature>
<comment type="similarity">
    <text evidence="1">Belongs to the sel-1 family.</text>
</comment>
<protein>
    <recommendedName>
        <fullName evidence="8">ERAD-associated E3 ubiquitin-protein ligase component HRD3</fullName>
    </recommendedName>
</protein>
<dbReference type="VEuPathDB" id="FungiDB:DIURU_004588"/>
<reference evidence="6 7" key="1">
    <citation type="submission" date="2019-07" db="EMBL/GenBank/DDBJ databases">
        <title>Genome assembly of two rare yeast pathogens: Diutina rugosa and Trichomonascus ciferrii.</title>
        <authorList>
            <person name="Mixao V."/>
            <person name="Saus E."/>
            <person name="Hansen A."/>
            <person name="Lass-Flor C."/>
            <person name="Gabaldon T."/>
        </authorList>
    </citation>
    <scope>NUCLEOTIDE SEQUENCE [LARGE SCALE GENOMIC DNA]</scope>
    <source>
        <strain evidence="6 7">CBS 613</strain>
    </source>
</reference>
<feature type="chain" id="PRO_5024804533" description="ERAD-associated E3 ubiquitin-protein ligase component HRD3" evidence="5">
    <location>
        <begin position="16"/>
        <end position="798"/>
    </location>
</feature>
<accession>A0A642UGZ4</accession>
<keyword evidence="5" id="KW-0732">Signal</keyword>
<evidence type="ECO:0000313" key="6">
    <source>
        <dbReference type="EMBL" id="KAA8898744.1"/>
    </source>
</evidence>
<name>A0A642UGZ4_DIURU</name>
<dbReference type="InterPro" id="IPR019734">
    <property type="entry name" value="TPR_rpt"/>
</dbReference>
<dbReference type="RefSeq" id="XP_034010669.1">
    <property type="nucleotide sequence ID" value="XM_034157477.1"/>
</dbReference>
<dbReference type="PANTHER" id="PTHR11102">
    <property type="entry name" value="SEL-1-LIKE PROTEIN"/>
    <property type="match status" value="1"/>
</dbReference>
<dbReference type="Gene3D" id="1.25.40.10">
    <property type="entry name" value="Tetratricopeptide repeat domain"/>
    <property type="match status" value="3"/>
</dbReference>
<evidence type="ECO:0000256" key="2">
    <source>
        <dbReference type="PROSITE-ProRule" id="PRU00339"/>
    </source>
</evidence>
<gene>
    <name evidence="6" type="ORF">DIURU_004588</name>
</gene>
<dbReference type="SUPFAM" id="SSF81901">
    <property type="entry name" value="HCP-like"/>
    <property type="match status" value="3"/>
</dbReference>
<organism evidence="6 7">
    <name type="scientific">Diutina rugosa</name>
    <name type="common">Yeast</name>
    <name type="synonym">Candida rugosa</name>
    <dbReference type="NCBI Taxonomy" id="5481"/>
    <lineage>
        <taxon>Eukaryota</taxon>
        <taxon>Fungi</taxon>
        <taxon>Dikarya</taxon>
        <taxon>Ascomycota</taxon>
        <taxon>Saccharomycotina</taxon>
        <taxon>Pichiomycetes</taxon>
        <taxon>Debaryomycetaceae</taxon>
        <taxon>Diutina</taxon>
    </lineage>
</organism>
<dbReference type="Proteomes" id="UP000449547">
    <property type="component" value="Unassembled WGS sequence"/>
</dbReference>
<evidence type="ECO:0000313" key="7">
    <source>
        <dbReference type="Proteomes" id="UP000449547"/>
    </source>
</evidence>
<feature type="compositionally biased region" description="Polar residues" evidence="3">
    <location>
        <begin position="694"/>
        <end position="714"/>
    </location>
</feature>
<proteinExistence type="inferred from homology"/>
<dbReference type="AlphaFoldDB" id="A0A642UGZ4"/>
<evidence type="ECO:0000256" key="4">
    <source>
        <dbReference type="SAM" id="Phobius"/>
    </source>
</evidence>
<dbReference type="InterPro" id="IPR006597">
    <property type="entry name" value="Sel1-like"/>
</dbReference>
<evidence type="ECO:0000256" key="1">
    <source>
        <dbReference type="ARBA" id="ARBA00038101"/>
    </source>
</evidence>
<evidence type="ECO:0000256" key="3">
    <source>
        <dbReference type="SAM" id="MobiDB-lite"/>
    </source>
</evidence>
<evidence type="ECO:0008006" key="8">
    <source>
        <dbReference type="Google" id="ProtNLM"/>
    </source>
</evidence>